<name>A0ABY2DBI1_9GAMM</name>
<keyword evidence="4" id="KW-1185">Reference proteome</keyword>
<reference evidence="3 4" key="1">
    <citation type="submission" date="2019-03" db="EMBL/GenBank/DDBJ databases">
        <title>Halomonas marinisediminis sp. nov., a moderately halophilic bacterium isolated from the Bohai Gulf.</title>
        <authorList>
            <person name="Ji X."/>
        </authorList>
    </citation>
    <scope>NUCLEOTIDE SEQUENCE [LARGE SCALE GENOMIC DNA]</scope>
    <source>
        <strain evidence="3 4">204</strain>
    </source>
</reference>
<evidence type="ECO:0000259" key="2">
    <source>
        <dbReference type="Pfam" id="PF10335"/>
    </source>
</evidence>
<dbReference type="SUPFAM" id="SSF81301">
    <property type="entry name" value="Nucleotidyltransferase"/>
    <property type="match status" value="1"/>
</dbReference>
<evidence type="ECO:0000313" key="4">
    <source>
        <dbReference type="Proteomes" id="UP000294823"/>
    </source>
</evidence>
<dbReference type="InterPro" id="IPR005105">
    <property type="entry name" value="GlnD_Uridyltrans_N"/>
</dbReference>
<dbReference type="CDD" id="cd05401">
    <property type="entry name" value="NT_GlnE_GlnD_like"/>
    <property type="match status" value="1"/>
</dbReference>
<evidence type="ECO:0000313" key="3">
    <source>
        <dbReference type="EMBL" id="TDB05676.1"/>
    </source>
</evidence>
<gene>
    <name evidence="3" type="ORF">E0702_01555</name>
</gene>
<dbReference type="InterPro" id="IPR043519">
    <property type="entry name" value="NT_sf"/>
</dbReference>
<dbReference type="EMBL" id="SLTR01000001">
    <property type="protein sequence ID" value="TDB05676.1"/>
    <property type="molecule type" value="Genomic_DNA"/>
</dbReference>
<dbReference type="Pfam" id="PF03445">
    <property type="entry name" value="DUF294"/>
    <property type="match status" value="1"/>
</dbReference>
<sequence length="375" mass="42037">MRFLHRASAWRELFAGETLPDPASLPDLVAPLRDALIDLGSHPDLADAHAWQSTLVEALLRLDLPAWRISQLISDHNAWLYRRAIRLAEAEMKGQGWGAPPVAYCVVVLGSGGRHESLLAPDQDNAMIIDEYPDARHLEIDGYFQSLGERFSDRLDRAGIPLCSGHVMARWPMWRKRLSEWQRQLEIWSADRRVKRVQQANILLDLTPVFGDMGLAEALSDWVATRLPAAGLFLDEMGALFDEQPVALDRLGRLAGALEGAPHERAINLKHQAILPLVAAARLMSLRHGVRETDTRRRLAALVARGKLGADSCRELTAAHGRLQALLLHEQCHNHAAGRAADGWVDMTRLGKDQRMLLRHDLQQIRALQRRARRG</sequence>
<accession>A0ABY2DBI1</accession>
<comment type="caution">
    <text evidence="3">The sequence shown here is derived from an EMBL/GenBank/DDBJ whole genome shotgun (WGS) entry which is preliminary data.</text>
</comment>
<proteinExistence type="predicted"/>
<dbReference type="InterPro" id="IPR018821">
    <property type="entry name" value="DUF294_put_nucleoTrafse_sb-bd"/>
</dbReference>
<dbReference type="Proteomes" id="UP000294823">
    <property type="component" value="Unassembled WGS sequence"/>
</dbReference>
<organism evidence="3 4">
    <name type="scientific">Halomonas marinisediminis</name>
    <dbReference type="NCBI Taxonomy" id="2546095"/>
    <lineage>
        <taxon>Bacteria</taxon>
        <taxon>Pseudomonadati</taxon>
        <taxon>Pseudomonadota</taxon>
        <taxon>Gammaproteobacteria</taxon>
        <taxon>Oceanospirillales</taxon>
        <taxon>Halomonadaceae</taxon>
        <taxon>Halomonas</taxon>
    </lineage>
</organism>
<protein>
    <submittedName>
        <fullName evidence="3">Signal transduction protein</fullName>
    </submittedName>
</protein>
<feature type="domain" description="Protein-PII uridylyltransferase N-terminal" evidence="1">
    <location>
        <begin position="54"/>
        <end position="191"/>
    </location>
</feature>
<dbReference type="Pfam" id="PF10335">
    <property type="entry name" value="DUF294_C"/>
    <property type="match status" value="1"/>
</dbReference>
<evidence type="ECO:0000259" key="1">
    <source>
        <dbReference type="Pfam" id="PF03445"/>
    </source>
</evidence>
<dbReference type="RefSeq" id="WP_132041202.1">
    <property type="nucleotide sequence ID" value="NZ_SLTR01000001.1"/>
</dbReference>
<feature type="domain" description="DUF294" evidence="2">
    <location>
        <begin position="233"/>
        <end position="374"/>
    </location>
</feature>